<dbReference type="InterPro" id="IPR011250">
    <property type="entry name" value="OMP/PagP_B-barrel"/>
</dbReference>
<organism evidence="2 3">
    <name type="scientific">Sphingobacterium litopenaei</name>
    <dbReference type="NCBI Taxonomy" id="2763500"/>
    <lineage>
        <taxon>Bacteria</taxon>
        <taxon>Pseudomonadati</taxon>
        <taxon>Bacteroidota</taxon>
        <taxon>Sphingobacteriia</taxon>
        <taxon>Sphingobacteriales</taxon>
        <taxon>Sphingobacteriaceae</taxon>
        <taxon>Sphingobacterium</taxon>
    </lineage>
</organism>
<dbReference type="Pfam" id="PF19573">
    <property type="entry name" value="DUF6089"/>
    <property type="match status" value="1"/>
</dbReference>
<dbReference type="EMBL" id="JACOIJ010000001">
    <property type="protein sequence ID" value="MBD1428037.1"/>
    <property type="molecule type" value="Genomic_DNA"/>
</dbReference>
<evidence type="ECO:0000259" key="1">
    <source>
        <dbReference type="Pfam" id="PF19573"/>
    </source>
</evidence>
<comment type="caution">
    <text evidence="2">The sequence shown here is derived from an EMBL/GenBank/DDBJ whole genome shotgun (WGS) entry which is preliminary data.</text>
</comment>
<protein>
    <submittedName>
        <fullName evidence="2">Outer membrane beta-barrel protein</fullName>
    </submittedName>
</protein>
<evidence type="ECO:0000313" key="2">
    <source>
        <dbReference type="EMBL" id="MBD1428037.1"/>
    </source>
</evidence>
<dbReference type="Proteomes" id="UP000651271">
    <property type="component" value="Unassembled WGS sequence"/>
</dbReference>
<dbReference type="SUPFAM" id="SSF56925">
    <property type="entry name" value="OMPA-like"/>
    <property type="match status" value="1"/>
</dbReference>
<evidence type="ECO:0000313" key="3">
    <source>
        <dbReference type="Proteomes" id="UP000651271"/>
    </source>
</evidence>
<gene>
    <name evidence="2" type="ORF">H8B04_00395</name>
</gene>
<feature type="domain" description="DUF6089" evidence="1">
    <location>
        <begin position="9"/>
        <end position="206"/>
    </location>
</feature>
<reference evidence="2 3" key="1">
    <citation type="submission" date="2020-08" db="EMBL/GenBank/DDBJ databases">
        <title>Sphingobacterium sp. DN04309 isolated from aquaculture water.</title>
        <authorList>
            <person name="Zhang M."/>
        </authorList>
    </citation>
    <scope>NUCLEOTIDE SEQUENCE [LARGE SCALE GENOMIC DNA]</scope>
    <source>
        <strain evidence="2 3">DN04309</strain>
    </source>
</reference>
<accession>A0ABR7Y9S1</accession>
<dbReference type="RefSeq" id="WP_190301103.1">
    <property type="nucleotide sequence ID" value="NZ_JACOIJ010000001.1"/>
</dbReference>
<dbReference type="InterPro" id="IPR045743">
    <property type="entry name" value="DUF6089"/>
</dbReference>
<keyword evidence="3" id="KW-1185">Reference proteome</keyword>
<sequence>MSFLRLTILTLLSLLSLEIYAQRYEIGANGAATGYMGDINTSNPFYFKNYGGGLFVKYNLDPTWGLKLSANHLLISGNDQDFENDHQQIRNLKFRNQITEVALGLDFNFWTYFDSRHKSKLTPYVSVGVAAIKHDPYIYYDQNKVLLRPLKLEYDEQSNAQVYPNWNIAIPLAVGIKYKLNSAWAIGIEANYRVAFTDYLDNVNRDYATSLPTDISFPNITVGGANPRPFDTNDWRYLADPSENLNANGGTARGDGKSKDGYMTAGITLTYTIFDRNCYCWIKR</sequence>
<name>A0ABR7Y9S1_9SPHI</name>
<dbReference type="Gene3D" id="2.40.160.20">
    <property type="match status" value="1"/>
</dbReference>
<proteinExistence type="predicted"/>